<gene>
    <name evidence="1" type="ORF">GLOINDRAFT_19759</name>
</gene>
<evidence type="ECO:0000313" key="1">
    <source>
        <dbReference type="EMBL" id="ESA19276.1"/>
    </source>
</evidence>
<dbReference type="AlphaFoldDB" id="U9UUL4"/>
<reference evidence="1" key="1">
    <citation type="submission" date="2013-07" db="EMBL/GenBank/DDBJ databases">
        <title>The genome of an arbuscular mycorrhizal fungus provides insights into the evolution of the oldest plant symbiosis.</title>
        <authorList>
            <consortium name="DOE Joint Genome Institute"/>
            <person name="Tisserant E."/>
            <person name="Malbreil M."/>
            <person name="Kuo A."/>
            <person name="Kohler A."/>
            <person name="Symeonidi A."/>
            <person name="Balestrini R."/>
            <person name="Charron P."/>
            <person name="Duensing N."/>
            <person name="Frei-dit-Frey N."/>
            <person name="Gianinazzi-Pearson V."/>
            <person name="Gilbert B."/>
            <person name="Handa Y."/>
            <person name="Hijri M."/>
            <person name="Kaul R."/>
            <person name="Kawaguchi M."/>
            <person name="Krajinski F."/>
            <person name="Lammers P."/>
            <person name="Lapierre D."/>
            <person name="Masclaux F.G."/>
            <person name="Murat C."/>
            <person name="Morin E."/>
            <person name="Ndikumana S."/>
            <person name="Pagni M."/>
            <person name="Petitpierre D."/>
            <person name="Requena N."/>
            <person name="Rosikiewicz P."/>
            <person name="Riley R."/>
            <person name="Saito K."/>
            <person name="San Clemente H."/>
            <person name="Shapiro H."/>
            <person name="van Tuinen D."/>
            <person name="Becard G."/>
            <person name="Bonfante P."/>
            <person name="Paszkowski U."/>
            <person name="Shachar-Hill Y."/>
            <person name="Young J.P."/>
            <person name="Sanders I.R."/>
            <person name="Henrissat B."/>
            <person name="Rensing S.A."/>
            <person name="Grigoriev I.V."/>
            <person name="Corradi N."/>
            <person name="Roux C."/>
            <person name="Martin F."/>
        </authorList>
    </citation>
    <scope>NUCLEOTIDE SEQUENCE</scope>
    <source>
        <strain evidence="1">DAOM 197198</strain>
    </source>
</reference>
<protein>
    <submittedName>
        <fullName evidence="1">Uncharacterized protein</fullName>
    </submittedName>
</protein>
<organism evidence="1">
    <name type="scientific">Rhizophagus irregularis (strain DAOM 181602 / DAOM 197198 / MUCL 43194)</name>
    <name type="common">Arbuscular mycorrhizal fungus</name>
    <name type="synonym">Glomus intraradices</name>
    <dbReference type="NCBI Taxonomy" id="747089"/>
    <lineage>
        <taxon>Eukaryota</taxon>
        <taxon>Fungi</taxon>
        <taxon>Fungi incertae sedis</taxon>
        <taxon>Mucoromycota</taxon>
        <taxon>Glomeromycotina</taxon>
        <taxon>Glomeromycetes</taxon>
        <taxon>Glomerales</taxon>
        <taxon>Glomeraceae</taxon>
        <taxon>Rhizophagus</taxon>
    </lineage>
</organism>
<name>U9UUL4_RHIID</name>
<accession>U9UUL4</accession>
<sequence>MHVLRPCLLNHVPFKQYKPDHTWILFGEESEVFSSTSKKTVSQISSAVSPDL</sequence>
<dbReference type="HOGENOM" id="CLU_3088378_0_0_1"/>
<dbReference type="EMBL" id="KI278399">
    <property type="protein sequence ID" value="ESA19276.1"/>
    <property type="molecule type" value="Genomic_DNA"/>
</dbReference>
<proteinExistence type="predicted"/>